<proteinExistence type="predicted"/>
<evidence type="ECO:0000256" key="1">
    <source>
        <dbReference type="SAM" id="Phobius"/>
    </source>
</evidence>
<keyword evidence="1" id="KW-1133">Transmembrane helix</keyword>
<sequence length="95" mass="11234">MWTPCCPQQAACYVDIPLTQMMMMMTPAQKRMKVYKHPLVGEGARKDNLKGSWHSNFPLPPEKYLSISFFHTKSFLRHFGFWVFCFYHLLFGQIL</sequence>
<dbReference type="EMBL" id="GBXM01016575">
    <property type="protein sequence ID" value="JAH92002.1"/>
    <property type="molecule type" value="Transcribed_RNA"/>
</dbReference>
<reference evidence="2" key="2">
    <citation type="journal article" date="2015" name="Fish Shellfish Immunol.">
        <title>Early steps in the European eel (Anguilla anguilla)-Vibrio vulnificus interaction in the gills: Role of the RtxA13 toxin.</title>
        <authorList>
            <person name="Callol A."/>
            <person name="Pajuelo D."/>
            <person name="Ebbesson L."/>
            <person name="Teles M."/>
            <person name="MacKenzie S."/>
            <person name="Amaro C."/>
        </authorList>
    </citation>
    <scope>NUCLEOTIDE SEQUENCE</scope>
</reference>
<dbReference type="AlphaFoldDB" id="A0A0E9WNS0"/>
<reference evidence="2" key="1">
    <citation type="submission" date="2014-11" db="EMBL/GenBank/DDBJ databases">
        <authorList>
            <person name="Amaro Gonzalez C."/>
        </authorList>
    </citation>
    <scope>NUCLEOTIDE SEQUENCE</scope>
</reference>
<feature type="transmembrane region" description="Helical" evidence="1">
    <location>
        <begin position="75"/>
        <end position="94"/>
    </location>
</feature>
<evidence type="ECO:0000313" key="2">
    <source>
        <dbReference type="EMBL" id="JAH92002.1"/>
    </source>
</evidence>
<protein>
    <submittedName>
        <fullName evidence="2">Uncharacterized protein</fullName>
    </submittedName>
</protein>
<keyword evidence="1" id="KW-0472">Membrane</keyword>
<accession>A0A0E9WNS0</accession>
<keyword evidence="1" id="KW-0812">Transmembrane</keyword>
<organism evidence="2">
    <name type="scientific">Anguilla anguilla</name>
    <name type="common">European freshwater eel</name>
    <name type="synonym">Muraena anguilla</name>
    <dbReference type="NCBI Taxonomy" id="7936"/>
    <lineage>
        <taxon>Eukaryota</taxon>
        <taxon>Metazoa</taxon>
        <taxon>Chordata</taxon>
        <taxon>Craniata</taxon>
        <taxon>Vertebrata</taxon>
        <taxon>Euteleostomi</taxon>
        <taxon>Actinopterygii</taxon>
        <taxon>Neopterygii</taxon>
        <taxon>Teleostei</taxon>
        <taxon>Anguilliformes</taxon>
        <taxon>Anguillidae</taxon>
        <taxon>Anguilla</taxon>
    </lineage>
</organism>
<name>A0A0E9WNS0_ANGAN</name>